<dbReference type="InterPro" id="IPR050113">
    <property type="entry name" value="Ub_conjugating_enzyme"/>
</dbReference>
<evidence type="ECO:0000256" key="6">
    <source>
        <dbReference type="PROSITE-ProRule" id="PRU10133"/>
    </source>
</evidence>
<feature type="active site" description="Glycyl thioester intermediate" evidence="6">
    <location>
        <position position="139"/>
    </location>
</feature>
<keyword evidence="8" id="KW-1133">Transmembrane helix</keyword>
<dbReference type="GO" id="GO:0061631">
    <property type="term" value="F:ubiquitin conjugating enzyme activity"/>
    <property type="evidence" value="ECO:0007669"/>
    <property type="project" value="UniProtKB-EC"/>
</dbReference>
<evidence type="ECO:0000256" key="3">
    <source>
        <dbReference type="ARBA" id="ARBA00022741"/>
    </source>
</evidence>
<dbReference type="InterPro" id="IPR000608">
    <property type="entry name" value="UBC"/>
</dbReference>
<dbReference type="PROSITE" id="PS00183">
    <property type="entry name" value="UBC_1"/>
    <property type="match status" value="1"/>
</dbReference>
<evidence type="ECO:0000256" key="8">
    <source>
        <dbReference type="SAM" id="Phobius"/>
    </source>
</evidence>
<keyword evidence="8" id="KW-0812">Transmembrane</keyword>
<feature type="transmembrane region" description="Helical" evidence="8">
    <location>
        <begin position="6"/>
        <end position="25"/>
    </location>
</feature>
<evidence type="ECO:0000256" key="4">
    <source>
        <dbReference type="ARBA" id="ARBA00022786"/>
    </source>
</evidence>
<sequence length="244" mass="28189">MLQITIFNPILIHFLIHLFILNSLVNDLEQIIQNKISQVTLQNNRMIQEPQINPQLGPIIAKQMQTIIKQPIDGVHVMFNEQDVFDIQADIEGPVDTPFQGGVFRCKLILPPQFPQVAPKGLFNTKIFHPNVSEKGEICVNTLKKDWNPLQWSLKNIFEVIKCLLIVPFPESSLNEEAGKLFMENYDEYFKRAKLLTSIYAIKQDGNVLKGNNQNVNDDIDKKNKLAQTQQKKENDQKKWLKRI</sequence>
<evidence type="ECO:0000313" key="11">
    <source>
        <dbReference type="Proteomes" id="UP000689195"/>
    </source>
</evidence>
<dbReference type="FunFam" id="3.10.110.10:FF:000031">
    <property type="entry name" value="Ubiquitin-conjugating enzyme E2 22"/>
    <property type="match status" value="1"/>
</dbReference>
<keyword evidence="5 7" id="KW-0067">ATP-binding</keyword>
<accession>A0A8S1STW2</accession>
<name>A0A8S1STW2_9CILI</name>
<keyword evidence="4 7" id="KW-0833">Ubl conjugation pathway</keyword>
<keyword evidence="2" id="KW-0808">Transferase</keyword>
<dbReference type="PANTHER" id="PTHR24067">
    <property type="entry name" value="UBIQUITIN-CONJUGATING ENZYME E2"/>
    <property type="match status" value="1"/>
</dbReference>
<reference evidence="10" key="1">
    <citation type="submission" date="2021-01" db="EMBL/GenBank/DDBJ databases">
        <authorList>
            <consortium name="Genoscope - CEA"/>
            <person name="William W."/>
        </authorList>
    </citation>
    <scope>NUCLEOTIDE SEQUENCE</scope>
</reference>
<feature type="domain" description="UBC core" evidence="9">
    <location>
        <begin position="55"/>
        <end position="202"/>
    </location>
</feature>
<dbReference type="EMBL" id="CAJJDO010000014">
    <property type="protein sequence ID" value="CAD8145021.1"/>
    <property type="molecule type" value="Genomic_DNA"/>
</dbReference>
<dbReference type="GO" id="GO:0005524">
    <property type="term" value="F:ATP binding"/>
    <property type="evidence" value="ECO:0007669"/>
    <property type="project" value="UniProtKB-UniRule"/>
</dbReference>
<dbReference type="CDD" id="cd23804">
    <property type="entry name" value="UBCc_UBE2S"/>
    <property type="match status" value="1"/>
</dbReference>
<organism evidence="10 11">
    <name type="scientific">Paramecium pentaurelia</name>
    <dbReference type="NCBI Taxonomy" id="43138"/>
    <lineage>
        <taxon>Eukaryota</taxon>
        <taxon>Sar</taxon>
        <taxon>Alveolata</taxon>
        <taxon>Ciliophora</taxon>
        <taxon>Intramacronucleata</taxon>
        <taxon>Oligohymenophorea</taxon>
        <taxon>Peniculida</taxon>
        <taxon>Parameciidae</taxon>
        <taxon>Paramecium</taxon>
    </lineage>
</organism>
<dbReference type="PROSITE" id="PS50127">
    <property type="entry name" value="UBC_2"/>
    <property type="match status" value="1"/>
</dbReference>
<evidence type="ECO:0000259" key="9">
    <source>
        <dbReference type="PROSITE" id="PS50127"/>
    </source>
</evidence>
<keyword evidence="11" id="KW-1185">Reference proteome</keyword>
<keyword evidence="3 7" id="KW-0547">Nucleotide-binding</keyword>
<protein>
    <recommendedName>
        <fullName evidence="1">E2 ubiquitin-conjugating enzyme</fullName>
        <ecNumber evidence="1">2.3.2.23</ecNumber>
    </recommendedName>
</protein>
<dbReference type="Proteomes" id="UP000689195">
    <property type="component" value="Unassembled WGS sequence"/>
</dbReference>
<keyword evidence="8" id="KW-0472">Membrane</keyword>
<evidence type="ECO:0000256" key="5">
    <source>
        <dbReference type="ARBA" id="ARBA00022840"/>
    </source>
</evidence>
<gene>
    <name evidence="10" type="ORF">PPENT_87.1.T0140035</name>
</gene>
<dbReference type="OrthoDB" id="10069349at2759"/>
<evidence type="ECO:0000256" key="7">
    <source>
        <dbReference type="RuleBase" id="RU362109"/>
    </source>
</evidence>
<dbReference type="EC" id="2.3.2.23" evidence="1"/>
<dbReference type="InterPro" id="IPR023313">
    <property type="entry name" value="UBQ-conjugating_AS"/>
</dbReference>
<dbReference type="Pfam" id="PF00179">
    <property type="entry name" value="UQ_con"/>
    <property type="match status" value="1"/>
</dbReference>
<dbReference type="AlphaFoldDB" id="A0A8S1STW2"/>
<evidence type="ECO:0000313" key="10">
    <source>
        <dbReference type="EMBL" id="CAD8145021.1"/>
    </source>
</evidence>
<comment type="caution">
    <text evidence="10">The sequence shown here is derived from an EMBL/GenBank/DDBJ whole genome shotgun (WGS) entry which is preliminary data.</text>
</comment>
<evidence type="ECO:0000256" key="1">
    <source>
        <dbReference type="ARBA" id="ARBA00012486"/>
    </source>
</evidence>
<proteinExistence type="inferred from homology"/>
<comment type="similarity">
    <text evidence="7">Belongs to the ubiquitin-conjugating enzyme family.</text>
</comment>
<evidence type="ECO:0000256" key="2">
    <source>
        <dbReference type="ARBA" id="ARBA00022679"/>
    </source>
</evidence>
<dbReference type="SMART" id="SM00212">
    <property type="entry name" value="UBCc"/>
    <property type="match status" value="1"/>
</dbReference>